<evidence type="ECO:0000259" key="2">
    <source>
        <dbReference type="PROSITE" id="PS50125"/>
    </source>
</evidence>
<reference evidence="4" key="1">
    <citation type="submission" date="2018-09" db="EMBL/GenBank/DDBJ databases">
        <authorList>
            <person name="Livingstone P.G."/>
            <person name="Whitworth D.E."/>
        </authorList>
    </citation>
    <scope>NUCLEOTIDE SEQUENCE [LARGE SCALE GENOMIC DNA]</scope>
    <source>
        <strain evidence="4">CA040B</strain>
    </source>
</reference>
<sequence length="569" mass="60471">MWQIIINGPGYFDTSYDLPEGVTSLGRADENDIVLGGDLVSRRHARLYVEGDALRIEDLGSRNGSRVNGAPLQGSKHLSAGDTVALGENTLAVRQPHTVENAATEMMDLGAGGVVRFGHGTDVGPSVLLAKNVKDAEVLRLLDNVGPLPFDDAFSGPSPVGASSSSSSSSVASPRVSYETLVLLVHAAEALATARTLTAFLETAMDRLLERTDATTAVVLLKHAAGPLVPAAVRHRGRLAKGEVPVSDAIVDEALRQGRALAVGDVRDDRRFAGRESVIMYGVDRVLCIPIGTEPPFAGVLYVNVPGEGDTSLELMLDTCTAVAHMVASGVQRFAVRDGSGTDRLRRNLERFHSPEVAERRAAEAQRVGGKLPGLEEKNLTVLHAELADFGAVVSRLGAARATQLLNDFHARMSGIVFSFEATVEGFLGESMRALFGVPFAKGDDAVRAVRAALALRADWERGMARRPQDERCDLRIALHSTKALVGMIGTDARMEYTAVGEGMGVAGWLASTAGPGQVLMTGKLLAATGARFDVMPLGERVVRSPKDKVAVFEVIEEDMGMLTNPGIR</sequence>
<dbReference type="GO" id="GO:0004016">
    <property type="term" value="F:adenylate cyclase activity"/>
    <property type="evidence" value="ECO:0007669"/>
    <property type="project" value="UniProtKB-ARBA"/>
</dbReference>
<dbReference type="Pfam" id="PF01590">
    <property type="entry name" value="GAF"/>
    <property type="match status" value="1"/>
</dbReference>
<accession>A0A3A8N9P6</accession>
<dbReference type="PROSITE" id="PS50125">
    <property type="entry name" value="GUANYLATE_CYCLASE_2"/>
    <property type="match status" value="1"/>
</dbReference>
<dbReference type="PROSITE" id="PS50006">
    <property type="entry name" value="FHA_DOMAIN"/>
    <property type="match status" value="1"/>
</dbReference>
<dbReference type="Gene3D" id="3.30.450.40">
    <property type="match status" value="1"/>
</dbReference>
<dbReference type="PANTHER" id="PTHR43081:SF20">
    <property type="entry name" value="TWO-COMPONENT RESPONSE REGULATOR"/>
    <property type="match status" value="1"/>
</dbReference>
<name>A0A3A8N9P6_9BACT</name>
<dbReference type="SUPFAM" id="SSF49879">
    <property type="entry name" value="SMAD/FHA domain"/>
    <property type="match status" value="1"/>
</dbReference>
<dbReference type="GO" id="GO:0006171">
    <property type="term" value="P:cAMP biosynthetic process"/>
    <property type="evidence" value="ECO:0007669"/>
    <property type="project" value="TreeGrafter"/>
</dbReference>
<dbReference type="InterPro" id="IPR050697">
    <property type="entry name" value="Adenylyl/Guanylyl_Cyclase_3/4"/>
</dbReference>
<protein>
    <submittedName>
        <fullName evidence="3">FHA domain-containing protein</fullName>
    </submittedName>
</protein>
<gene>
    <name evidence="3" type="ORF">D7X12_21500</name>
</gene>
<dbReference type="PANTHER" id="PTHR43081">
    <property type="entry name" value="ADENYLATE CYCLASE, TERMINAL-DIFFERENTIATION SPECIFIC-RELATED"/>
    <property type="match status" value="1"/>
</dbReference>
<dbReference type="Gene3D" id="3.30.70.1230">
    <property type="entry name" value="Nucleotide cyclase"/>
    <property type="match status" value="1"/>
</dbReference>
<dbReference type="InterPro" id="IPR003018">
    <property type="entry name" value="GAF"/>
</dbReference>
<dbReference type="AlphaFoldDB" id="A0A3A8N9P6"/>
<dbReference type="Pfam" id="PF00211">
    <property type="entry name" value="Guanylate_cyc"/>
    <property type="match status" value="1"/>
</dbReference>
<dbReference type="InterPro" id="IPR008984">
    <property type="entry name" value="SMAD_FHA_dom_sf"/>
</dbReference>
<dbReference type="EMBL" id="RAWG01000139">
    <property type="protein sequence ID" value="RKH40180.1"/>
    <property type="molecule type" value="Genomic_DNA"/>
</dbReference>
<evidence type="ECO:0000313" key="3">
    <source>
        <dbReference type="EMBL" id="RKH40180.1"/>
    </source>
</evidence>
<dbReference type="OrthoDB" id="5242544at2"/>
<dbReference type="Proteomes" id="UP000273405">
    <property type="component" value="Unassembled WGS sequence"/>
</dbReference>
<feature type="domain" description="Guanylate cyclase" evidence="2">
    <location>
        <begin position="381"/>
        <end position="511"/>
    </location>
</feature>
<dbReference type="InterPro" id="IPR001054">
    <property type="entry name" value="A/G_cyclase"/>
</dbReference>
<dbReference type="InterPro" id="IPR029016">
    <property type="entry name" value="GAF-like_dom_sf"/>
</dbReference>
<evidence type="ECO:0000259" key="1">
    <source>
        <dbReference type="PROSITE" id="PS50006"/>
    </source>
</evidence>
<proteinExistence type="predicted"/>
<dbReference type="SMART" id="SM00240">
    <property type="entry name" value="FHA"/>
    <property type="match status" value="1"/>
</dbReference>
<dbReference type="SUPFAM" id="SSF55073">
    <property type="entry name" value="Nucleotide cyclase"/>
    <property type="match status" value="1"/>
</dbReference>
<dbReference type="SUPFAM" id="SSF55781">
    <property type="entry name" value="GAF domain-like"/>
    <property type="match status" value="1"/>
</dbReference>
<dbReference type="RefSeq" id="WP_120627147.1">
    <property type="nucleotide sequence ID" value="NZ_RAWG01000139.1"/>
</dbReference>
<dbReference type="InterPro" id="IPR029787">
    <property type="entry name" value="Nucleotide_cyclase"/>
</dbReference>
<organism evidence="3 4">
    <name type="scientific">Corallococcus sicarius</name>
    <dbReference type="NCBI Taxonomy" id="2316726"/>
    <lineage>
        <taxon>Bacteria</taxon>
        <taxon>Pseudomonadati</taxon>
        <taxon>Myxococcota</taxon>
        <taxon>Myxococcia</taxon>
        <taxon>Myxococcales</taxon>
        <taxon>Cystobacterineae</taxon>
        <taxon>Myxococcaceae</taxon>
        <taxon>Corallococcus</taxon>
    </lineage>
</organism>
<dbReference type="Gene3D" id="2.60.200.20">
    <property type="match status" value="1"/>
</dbReference>
<dbReference type="Pfam" id="PF00498">
    <property type="entry name" value="FHA"/>
    <property type="match status" value="1"/>
</dbReference>
<dbReference type="InterPro" id="IPR000253">
    <property type="entry name" value="FHA_dom"/>
</dbReference>
<dbReference type="CDD" id="cd07302">
    <property type="entry name" value="CHD"/>
    <property type="match status" value="1"/>
</dbReference>
<feature type="domain" description="FHA" evidence="1">
    <location>
        <begin position="23"/>
        <end position="72"/>
    </location>
</feature>
<dbReference type="GO" id="GO:0035556">
    <property type="term" value="P:intracellular signal transduction"/>
    <property type="evidence" value="ECO:0007669"/>
    <property type="project" value="InterPro"/>
</dbReference>
<evidence type="ECO:0000313" key="4">
    <source>
        <dbReference type="Proteomes" id="UP000273405"/>
    </source>
</evidence>
<dbReference type="CDD" id="cd00060">
    <property type="entry name" value="FHA"/>
    <property type="match status" value="1"/>
</dbReference>
<keyword evidence="4" id="KW-1185">Reference proteome</keyword>
<comment type="caution">
    <text evidence="3">The sequence shown here is derived from an EMBL/GenBank/DDBJ whole genome shotgun (WGS) entry which is preliminary data.</text>
</comment>